<dbReference type="Proteomes" id="UP000800035">
    <property type="component" value="Unassembled WGS sequence"/>
</dbReference>
<name>A0A6A5T8U1_9PLEO</name>
<keyword evidence="1" id="KW-0732">Signal</keyword>
<dbReference type="InterPro" id="IPR052998">
    <property type="entry name" value="Hetero-Diels-Alderase-like"/>
</dbReference>
<gene>
    <name evidence="3" type="ORF">CC80DRAFT_497759</name>
</gene>
<dbReference type="InterPro" id="IPR011042">
    <property type="entry name" value="6-blade_b-propeller_TolB-like"/>
</dbReference>
<keyword evidence="4" id="KW-1185">Reference proteome</keyword>
<evidence type="ECO:0000256" key="1">
    <source>
        <dbReference type="SAM" id="SignalP"/>
    </source>
</evidence>
<dbReference type="OrthoDB" id="9977941at2759"/>
<dbReference type="EMBL" id="ML977042">
    <property type="protein sequence ID" value="KAF1949073.1"/>
    <property type="molecule type" value="Genomic_DNA"/>
</dbReference>
<dbReference type="Pfam" id="PF08450">
    <property type="entry name" value="SGL"/>
    <property type="match status" value="1"/>
</dbReference>
<organism evidence="3 4">
    <name type="scientific">Byssothecium circinans</name>
    <dbReference type="NCBI Taxonomy" id="147558"/>
    <lineage>
        <taxon>Eukaryota</taxon>
        <taxon>Fungi</taxon>
        <taxon>Dikarya</taxon>
        <taxon>Ascomycota</taxon>
        <taxon>Pezizomycotina</taxon>
        <taxon>Dothideomycetes</taxon>
        <taxon>Pleosporomycetidae</taxon>
        <taxon>Pleosporales</taxon>
        <taxon>Massarineae</taxon>
        <taxon>Massarinaceae</taxon>
        <taxon>Byssothecium</taxon>
    </lineage>
</organism>
<protein>
    <recommendedName>
        <fullName evidence="2">SMP-30/Gluconolactonase/LRE-like region domain-containing protein</fullName>
    </recommendedName>
</protein>
<evidence type="ECO:0000259" key="2">
    <source>
        <dbReference type="Pfam" id="PF08450"/>
    </source>
</evidence>
<evidence type="ECO:0000313" key="3">
    <source>
        <dbReference type="EMBL" id="KAF1949073.1"/>
    </source>
</evidence>
<feature type="chain" id="PRO_5025670976" description="SMP-30/Gluconolactonase/LRE-like region domain-containing protein" evidence="1">
    <location>
        <begin position="18"/>
        <end position="317"/>
    </location>
</feature>
<sequence length="317" mass="33906">MRLSTLSITLLFSLATASPIANGNSNTNSITLATFPLFAENIAARSNNHLLITSLSTPSVQYLNPAKPNSTLSLPAIPEGNGISGITELSHDIFALTVSTWNLTERRGLNPSIWTLDFRHSDTAPVQKKIVNIPESTALNGLTSIPGTSILLAADSAAGAVYRIDTSNRTYSIAIQDPIFLPSPRLNLGINGVRVQNSFLYFVNSATGIFGRLPISRIGVVTGPIEVITTFDDGEVTGIDDFAVDKEGNAWIAAHPDRVIRVDRQGKQKVIVKVSEPTSLVFGRGGRREEGTIYVDTNVLGGEVITGGVEAVYVGKY</sequence>
<dbReference type="Gene3D" id="2.120.10.30">
    <property type="entry name" value="TolB, C-terminal domain"/>
    <property type="match status" value="1"/>
</dbReference>
<feature type="domain" description="SMP-30/Gluconolactonase/LRE-like region" evidence="2">
    <location>
        <begin position="193"/>
        <end position="284"/>
    </location>
</feature>
<accession>A0A6A5T8U1</accession>
<feature type="signal peptide" evidence="1">
    <location>
        <begin position="1"/>
        <end position="17"/>
    </location>
</feature>
<dbReference type="AlphaFoldDB" id="A0A6A5T8U1"/>
<evidence type="ECO:0000313" key="4">
    <source>
        <dbReference type="Proteomes" id="UP000800035"/>
    </source>
</evidence>
<proteinExistence type="predicted"/>
<reference evidence="3" key="1">
    <citation type="journal article" date="2020" name="Stud. Mycol.">
        <title>101 Dothideomycetes genomes: a test case for predicting lifestyles and emergence of pathogens.</title>
        <authorList>
            <person name="Haridas S."/>
            <person name="Albert R."/>
            <person name="Binder M."/>
            <person name="Bloem J."/>
            <person name="Labutti K."/>
            <person name="Salamov A."/>
            <person name="Andreopoulos B."/>
            <person name="Baker S."/>
            <person name="Barry K."/>
            <person name="Bills G."/>
            <person name="Bluhm B."/>
            <person name="Cannon C."/>
            <person name="Castanera R."/>
            <person name="Culley D."/>
            <person name="Daum C."/>
            <person name="Ezra D."/>
            <person name="Gonzalez J."/>
            <person name="Henrissat B."/>
            <person name="Kuo A."/>
            <person name="Liang C."/>
            <person name="Lipzen A."/>
            <person name="Lutzoni F."/>
            <person name="Magnuson J."/>
            <person name="Mondo S."/>
            <person name="Nolan M."/>
            <person name="Ohm R."/>
            <person name="Pangilinan J."/>
            <person name="Park H.-J."/>
            <person name="Ramirez L."/>
            <person name="Alfaro M."/>
            <person name="Sun H."/>
            <person name="Tritt A."/>
            <person name="Yoshinaga Y."/>
            <person name="Zwiers L.-H."/>
            <person name="Turgeon B."/>
            <person name="Goodwin S."/>
            <person name="Spatafora J."/>
            <person name="Crous P."/>
            <person name="Grigoriev I."/>
        </authorList>
    </citation>
    <scope>NUCLEOTIDE SEQUENCE</scope>
    <source>
        <strain evidence="3">CBS 675.92</strain>
    </source>
</reference>
<dbReference type="SUPFAM" id="SSF63829">
    <property type="entry name" value="Calcium-dependent phosphotriesterase"/>
    <property type="match status" value="1"/>
</dbReference>
<dbReference type="PANTHER" id="PTHR42060">
    <property type="entry name" value="NHL REPEAT-CONTAINING PROTEIN-RELATED"/>
    <property type="match status" value="1"/>
</dbReference>
<dbReference type="PANTHER" id="PTHR42060:SF1">
    <property type="entry name" value="NHL REPEAT-CONTAINING PROTEIN"/>
    <property type="match status" value="1"/>
</dbReference>
<dbReference type="InterPro" id="IPR013658">
    <property type="entry name" value="SGL"/>
</dbReference>